<dbReference type="Proteomes" id="UP001501725">
    <property type="component" value="Unassembled WGS sequence"/>
</dbReference>
<keyword evidence="2" id="KW-1185">Reference proteome</keyword>
<name>A0ABP8GD49_9BACT</name>
<dbReference type="Pfam" id="PF25594">
    <property type="entry name" value="GldB_lipo"/>
    <property type="match status" value="1"/>
</dbReference>
<protein>
    <submittedName>
        <fullName evidence="1">Gliding motility lipoprotein GldB</fullName>
    </submittedName>
</protein>
<accession>A0ABP8GD49</accession>
<dbReference type="InterPro" id="IPR019853">
    <property type="entry name" value="GldB-like"/>
</dbReference>
<dbReference type="PROSITE" id="PS51257">
    <property type="entry name" value="PROKAR_LIPOPROTEIN"/>
    <property type="match status" value="1"/>
</dbReference>
<evidence type="ECO:0000313" key="2">
    <source>
        <dbReference type="Proteomes" id="UP001501725"/>
    </source>
</evidence>
<sequence>MTRYLLCAITVLLVACGGGRKKPDVSNIKVDLQLERFEQAFFRIDSNNIAAGLAGLRNAHPAFYGAFFNNIVGINPNDSSGQQLIRYMLRDYAPVHDSIRQKYPKLDWLREELTGSFRYVKHYFPDYAVPRVVTFISTFDAPGAVLGPGFLGIGLQQFAGKNFSVYQVPEIQQMYPSYISRRFDKEYMTAAAMRAVVDDIYPDQSVGRPLIEQMVEKGKQWFLLDQFLPDAPDSVKTGYTGAQTEWVRENEGNIWSYVTKNENLYSIEPHVIQTYIGESPFTQAMSEASPGNLGPWIGWRIVQAYADAHPDLTPQQLLALPARKLFEGSKYKPK</sequence>
<keyword evidence="1" id="KW-0449">Lipoprotein</keyword>
<dbReference type="EMBL" id="BAABGY010000002">
    <property type="protein sequence ID" value="GAA4322090.1"/>
    <property type="molecule type" value="Genomic_DNA"/>
</dbReference>
<gene>
    <name evidence="1" type="primary">gldB</name>
    <name evidence="1" type="ORF">GCM10023184_08260</name>
</gene>
<proteinExistence type="predicted"/>
<reference evidence="2" key="1">
    <citation type="journal article" date="2019" name="Int. J. Syst. Evol. Microbiol.">
        <title>The Global Catalogue of Microorganisms (GCM) 10K type strain sequencing project: providing services to taxonomists for standard genome sequencing and annotation.</title>
        <authorList>
            <consortium name="The Broad Institute Genomics Platform"/>
            <consortium name="The Broad Institute Genome Sequencing Center for Infectious Disease"/>
            <person name="Wu L."/>
            <person name="Ma J."/>
        </authorList>
    </citation>
    <scope>NUCLEOTIDE SEQUENCE [LARGE SCALE GENOMIC DNA]</scope>
    <source>
        <strain evidence="2">JCM 17919</strain>
    </source>
</reference>
<evidence type="ECO:0000313" key="1">
    <source>
        <dbReference type="EMBL" id="GAA4322090.1"/>
    </source>
</evidence>
<organism evidence="1 2">
    <name type="scientific">Flaviaesturariibacter amylovorans</name>
    <dbReference type="NCBI Taxonomy" id="1084520"/>
    <lineage>
        <taxon>Bacteria</taxon>
        <taxon>Pseudomonadati</taxon>
        <taxon>Bacteroidota</taxon>
        <taxon>Chitinophagia</taxon>
        <taxon>Chitinophagales</taxon>
        <taxon>Chitinophagaceae</taxon>
        <taxon>Flaviaestuariibacter</taxon>
    </lineage>
</organism>
<dbReference type="RefSeq" id="WP_345253620.1">
    <property type="nucleotide sequence ID" value="NZ_BAABGY010000002.1"/>
</dbReference>
<comment type="caution">
    <text evidence="1">The sequence shown here is derived from an EMBL/GenBank/DDBJ whole genome shotgun (WGS) entry which is preliminary data.</text>
</comment>